<name>A0AAD2CKG4_9STRA</name>
<keyword evidence="3" id="KW-1185">Reference proteome</keyword>
<dbReference type="EMBL" id="CAKOGP040000569">
    <property type="protein sequence ID" value="CAJ1936851.1"/>
    <property type="molecule type" value="Genomic_DNA"/>
</dbReference>
<evidence type="ECO:0000313" key="3">
    <source>
        <dbReference type="Proteomes" id="UP001295423"/>
    </source>
</evidence>
<accession>A0AAD2CKG4</accession>
<comment type="caution">
    <text evidence="2">The sequence shown here is derived from an EMBL/GenBank/DDBJ whole genome shotgun (WGS) entry which is preliminary data.</text>
</comment>
<proteinExistence type="predicted"/>
<sequence length="256" mass="27948">FKKKGYKQVFQPNKNIIVQEIKRRQPEAKPNQNNRSNDELMEMLRERWPLVEPDKQYIVQKEKDYRKLLVNALHPREVICTDELANLAAASATAEGLAAVAAISGSHNNSSRKRSIGETVVDLVSSPSRRSTLGKVVGGAGGGGSNFHSYYGGGGKRRTSTTSSTNDNGNTALETMLIQAANACADKLSYANLATTVESLKKERFDLNLKKLPLVSKHTPGNVQSIAFMDNRIKEITDSILVYEAKMGIPAASADV</sequence>
<feature type="non-terminal residue" evidence="2">
    <location>
        <position position="1"/>
    </location>
</feature>
<feature type="region of interest" description="Disordered" evidence="1">
    <location>
        <begin position="148"/>
        <end position="168"/>
    </location>
</feature>
<organism evidence="2 3">
    <name type="scientific">Cylindrotheca closterium</name>
    <dbReference type="NCBI Taxonomy" id="2856"/>
    <lineage>
        <taxon>Eukaryota</taxon>
        <taxon>Sar</taxon>
        <taxon>Stramenopiles</taxon>
        <taxon>Ochrophyta</taxon>
        <taxon>Bacillariophyta</taxon>
        <taxon>Bacillariophyceae</taxon>
        <taxon>Bacillariophycidae</taxon>
        <taxon>Bacillariales</taxon>
        <taxon>Bacillariaceae</taxon>
        <taxon>Cylindrotheca</taxon>
    </lineage>
</organism>
<dbReference type="AlphaFoldDB" id="A0AAD2CKG4"/>
<protein>
    <submittedName>
        <fullName evidence="2">Uncharacterized protein</fullName>
    </submittedName>
</protein>
<evidence type="ECO:0000313" key="2">
    <source>
        <dbReference type="EMBL" id="CAJ1936851.1"/>
    </source>
</evidence>
<reference evidence="2" key="1">
    <citation type="submission" date="2023-08" db="EMBL/GenBank/DDBJ databases">
        <authorList>
            <person name="Audoor S."/>
            <person name="Bilcke G."/>
        </authorList>
    </citation>
    <scope>NUCLEOTIDE SEQUENCE</scope>
</reference>
<gene>
    <name evidence="2" type="ORF">CYCCA115_LOCUS5395</name>
</gene>
<evidence type="ECO:0000256" key="1">
    <source>
        <dbReference type="SAM" id="MobiDB-lite"/>
    </source>
</evidence>
<dbReference type="Proteomes" id="UP001295423">
    <property type="component" value="Unassembled WGS sequence"/>
</dbReference>